<proteinExistence type="predicted"/>
<gene>
    <name evidence="1" type="ORF">CEXT_95851</name>
</gene>
<protein>
    <submittedName>
        <fullName evidence="1">Uncharacterized protein</fullName>
    </submittedName>
</protein>
<evidence type="ECO:0000313" key="2">
    <source>
        <dbReference type="Proteomes" id="UP001054945"/>
    </source>
</evidence>
<dbReference type="Proteomes" id="UP001054945">
    <property type="component" value="Unassembled WGS sequence"/>
</dbReference>
<keyword evidence="2" id="KW-1185">Reference proteome</keyword>
<sequence>MNKETCILLANHVPHYVVSSSLLSSTKWMFKGRDKIRRYSIKIRSFSSRTIGDAAYHHRNCVLQDTMVVVGYKNVQHAAVRMERKKNGMMGVERTS</sequence>
<dbReference type="AlphaFoldDB" id="A0AAV4R988"/>
<reference evidence="1 2" key="1">
    <citation type="submission" date="2021-06" db="EMBL/GenBank/DDBJ databases">
        <title>Caerostris extrusa draft genome.</title>
        <authorList>
            <person name="Kono N."/>
            <person name="Arakawa K."/>
        </authorList>
    </citation>
    <scope>NUCLEOTIDE SEQUENCE [LARGE SCALE GENOMIC DNA]</scope>
</reference>
<name>A0AAV4R988_CAEEX</name>
<comment type="caution">
    <text evidence="1">The sequence shown here is derived from an EMBL/GenBank/DDBJ whole genome shotgun (WGS) entry which is preliminary data.</text>
</comment>
<organism evidence="1 2">
    <name type="scientific">Caerostris extrusa</name>
    <name type="common">Bark spider</name>
    <name type="synonym">Caerostris bankana</name>
    <dbReference type="NCBI Taxonomy" id="172846"/>
    <lineage>
        <taxon>Eukaryota</taxon>
        <taxon>Metazoa</taxon>
        <taxon>Ecdysozoa</taxon>
        <taxon>Arthropoda</taxon>
        <taxon>Chelicerata</taxon>
        <taxon>Arachnida</taxon>
        <taxon>Araneae</taxon>
        <taxon>Araneomorphae</taxon>
        <taxon>Entelegynae</taxon>
        <taxon>Araneoidea</taxon>
        <taxon>Araneidae</taxon>
        <taxon>Caerostris</taxon>
    </lineage>
</organism>
<accession>A0AAV4R988</accession>
<dbReference type="EMBL" id="BPLR01007568">
    <property type="protein sequence ID" value="GIY17962.1"/>
    <property type="molecule type" value="Genomic_DNA"/>
</dbReference>
<evidence type="ECO:0000313" key="1">
    <source>
        <dbReference type="EMBL" id="GIY17962.1"/>
    </source>
</evidence>